<reference evidence="1" key="1">
    <citation type="submission" date="2021-02" db="EMBL/GenBank/DDBJ databases">
        <authorList>
            <person name="Syme A R."/>
            <person name="Syme A R."/>
            <person name="Moolhuijzen P."/>
        </authorList>
    </citation>
    <scope>NUCLEOTIDE SEQUENCE</scope>
    <source>
        <strain evidence="1">W1-1</strain>
    </source>
</reference>
<organism evidence="1 2">
    <name type="scientific">Pyrenophora teres f. teres</name>
    <dbReference type="NCBI Taxonomy" id="97479"/>
    <lineage>
        <taxon>Eukaryota</taxon>
        <taxon>Fungi</taxon>
        <taxon>Dikarya</taxon>
        <taxon>Ascomycota</taxon>
        <taxon>Pezizomycotina</taxon>
        <taxon>Dothideomycetes</taxon>
        <taxon>Pleosporomycetidae</taxon>
        <taxon>Pleosporales</taxon>
        <taxon>Pleosporineae</taxon>
        <taxon>Pleosporaceae</taxon>
        <taxon>Pyrenophora</taxon>
    </lineage>
</organism>
<dbReference type="Gene3D" id="3.40.630.30">
    <property type="match status" value="1"/>
</dbReference>
<sequence>MDKKTFQWERASGTETYLISSDRSLLAHAFVQDVYATEEVFWAKPLPSATLCTMLDNSLTLGVYLVSGESRTAIGMARMITDYTTLAYLTDVYLVSKHQGRGLGKWLIACCRDICLSMENLRFMVLLTANDQARALYRRELGMTKLDGVEEGLVCMGARKANLSRVPAATDAPALQLQ</sequence>
<evidence type="ECO:0000313" key="2">
    <source>
        <dbReference type="Proteomes" id="UP000472372"/>
    </source>
</evidence>
<evidence type="ECO:0000313" key="1">
    <source>
        <dbReference type="EMBL" id="CAE7212597.1"/>
    </source>
</evidence>
<dbReference type="EMBL" id="HG992986">
    <property type="protein sequence ID" value="CAE7212597.1"/>
    <property type="molecule type" value="Genomic_DNA"/>
</dbReference>
<dbReference type="InterPro" id="IPR053144">
    <property type="entry name" value="Acetyltransferase_Butenolide"/>
</dbReference>
<gene>
    <name evidence="1" type="ORF">PTTW11_10322</name>
</gene>
<dbReference type="PROSITE" id="PS51186">
    <property type="entry name" value="GNAT"/>
    <property type="match status" value="1"/>
</dbReference>
<dbReference type="SUPFAM" id="SSF55729">
    <property type="entry name" value="Acyl-CoA N-acyltransferases (Nat)"/>
    <property type="match status" value="1"/>
</dbReference>
<dbReference type="Proteomes" id="UP000472372">
    <property type="component" value="Chromosome 10"/>
</dbReference>
<dbReference type="Pfam" id="PF00583">
    <property type="entry name" value="Acetyltransf_1"/>
    <property type="match status" value="1"/>
</dbReference>
<dbReference type="InterPro" id="IPR000182">
    <property type="entry name" value="GNAT_dom"/>
</dbReference>
<accession>A0A6S6WEE7</accession>
<dbReference type="PANTHER" id="PTHR43233:SF1">
    <property type="entry name" value="FAMILY N-ACETYLTRANSFERASE, PUTATIVE (AFU_ORTHOLOGUE AFUA_6G03350)-RELATED"/>
    <property type="match status" value="1"/>
</dbReference>
<protein>
    <submittedName>
        <fullName evidence="1">Acetyltransferase</fullName>
    </submittedName>
</protein>
<dbReference type="AlphaFoldDB" id="A0A6S6WEE7"/>
<dbReference type="GO" id="GO:0016747">
    <property type="term" value="F:acyltransferase activity, transferring groups other than amino-acyl groups"/>
    <property type="evidence" value="ECO:0007669"/>
    <property type="project" value="InterPro"/>
</dbReference>
<dbReference type="PANTHER" id="PTHR43233">
    <property type="entry name" value="FAMILY N-ACETYLTRANSFERASE, PUTATIVE (AFU_ORTHOLOGUE AFUA_6G03350)-RELATED"/>
    <property type="match status" value="1"/>
</dbReference>
<name>A0A6S6WEE7_9PLEO</name>
<proteinExistence type="predicted"/>
<dbReference type="InterPro" id="IPR016181">
    <property type="entry name" value="Acyl_CoA_acyltransferase"/>
</dbReference>
<dbReference type="CDD" id="cd04301">
    <property type="entry name" value="NAT_SF"/>
    <property type="match status" value="1"/>
</dbReference>